<protein>
    <submittedName>
        <fullName evidence="1">Uncharacterized protein</fullName>
    </submittedName>
</protein>
<evidence type="ECO:0000313" key="1">
    <source>
        <dbReference type="EMBL" id="KAI5679510.1"/>
    </source>
</evidence>
<comment type="caution">
    <text evidence="1">The sequence shown here is derived from an EMBL/GenBank/DDBJ whole genome shotgun (WGS) entry which is preliminary data.</text>
</comment>
<dbReference type="Proteomes" id="UP001060085">
    <property type="component" value="Linkage Group LG01"/>
</dbReference>
<gene>
    <name evidence="1" type="ORF">M9H77_00737</name>
</gene>
<proteinExistence type="predicted"/>
<evidence type="ECO:0000313" key="2">
    <source>
        <dbReference type="Proteomes" id="UP001060085"/>
    </source>
</evidence>
<sequence length="485" mass="54094">MDLKGGTKYFEAPPPPLFASHQEAAIEGDNLFTKTGTENPFLDAFHDPLCKLNLKETSEFVRAFPVTSSVTEDRGILEVSAQRREGAMSMAKRNVEAPPTPGRPVFSFSVGNLSKKAFPSKWDDAEKWLFNGSSCHDSPAHHHNTSKISRHSNVFKPQKAEDAAEKSVVMDEKISKAASGFQGLLPLDHHYSADPLIAGSASADVLLKDKFANEAGKMYPNFKCSEPMKEGFLFSNATEKSWKESAKEVVNEVKHRDIGTEMTPLGSSTTSRCQTPFLSSSPARHNTPADRSGPLASSDHINTSTMGIAQLQECHLAKLQLGTQFDSVTTNWSSKEEEEEDISKSLRHFEINNECRKSVTESKESRVFAWEEEEKTKCCLRYQREEAKIQAWVNLQNAKAEAQSRKLEVKIQKMRSNLEEKLMKRMAVVHRKAEELRAAARLQHSEQVQKASEQARKLMINRQNPYLAAATGTNSCGCFPCSSHI</sequence>
<name>A0ACC0C3P7_CATRO</name>
<keyword evidence="2" id="KW-1185">Reference proteome</keyword>
<reference evidence="2" key="1">
    <citation type="journal article" date="2023" name="Nat. Plants">
        <title>Single-cell RNA sequencing provides a high-resolution roadmap for understanding the multicellular compartmentation of specialized metabolism.</title>
        <authorList>
            <person name="Sun S."/>
            <person name="Shen X."/>
            <person name="Li Y."/>
            <person name="Li Y."/>
            <person name="Wang S."/>
            <person name="Li R."/>
            <person name="Zhang H."/>
            <person name="Shen G."/>
            <person name="Guo B."/>
            <person name="Wei J."/>
            <person name="Xu J."/>
            <person name="St-Pierre B."/>
            <person name="Chen S."/>
            <person name="Sun C."/>
        </authorList>
    </citation>
    <scope>NUCLEOTIDE SEQUENCE [LARGE SCALE GENOMIC DNA]</scope>
</reference>
<organism evidence="1 2">
    <name type="scientific">Catharanthus roseus</name>
    <name type="common">Madagascar periwinkle</name>
    <name type="synonym">Vinca rosea</name>
    <dbReference type="NCBI Taxonomy" id="4058"/>
    <lineage>
        <taxon>Eukaryota</taxon>
        <taxon>Viridiplantae</taxon>
        <taxon>Streptophyta</taxon>
        <taxon>Embryophyta</taxon>
        <taxon>Tracheophyta</taxon>
        <taxon>Spermatophyta</taxon>
        <taxon>Magnoliopsida</taxon>
        <taxon>eudicotyledons</taxon>
        <taxon>Gunneridae</taxon>
        <taxon>Pentapetalae</taxon>
        <taxon>asterids</taxon>
        <taxon>lamiids</taxon>
        <taxon>Gentianales</taxon>
        <taxon>Apocynaceae</taxon>
        <taxon>Rauvolfioideae</taxon>
        <taxon>Vinceae</taxon>
        <taxon>Catharanthinae</taxon>
        <taxon>Catharanthus</taxon>
    </lineage>
</organism>
<dbReference type="EMBL" id="CM044701">
    <property type="protein sequence ID" value="KAI5679510.1"/>
    <property type="molecule type" value="Genomic_DNA"/>
</dbReference>
<accession>A0ACC0C3P7</accession>